<feature type="transmembrane region" description="Helical" evidence="6">
    <location>
        <begin position="175"/>
        <end position="193"/>
    </location>
</feature>
<dbReference type="PANTHER" id="PTHR10774">
    <property type="entry name" value="EXTENDED SYNAPTOTAGMIN-RELATED"/>
    <property type="match status" value="1"/>
</dbReference>
<dbReference type="SMART" id="SM00239">
    <property type="entry name" value="C2"/>
    <property type="match status" value="1"/>
</dbReference>
<dbReference type="GO" id="GO:0016020">
    <property type="term" value="C:membrane"/>
    <property type="evidence" value="ECO:0007669"/>
    <property type="project" value="UniProtKB-SubCell"/>
</dbReference>
<dbReference type="InterPro" id="IPR035892">
    <property type="entry name" value="C2_domain_sf"/>
</dbReference>
<dbReference type="AlphaFoldDB" id="A0ABD1Z3V6"/>
<keyword evidence="2" id="KW-0813">Transport</keyword>
<accession>A0ABD1Z3V6</accession>
<keyword evidence="3" id="KW-0445">Lipid transport</keyword>
<evidence type="ECO:0000259" key="7">
    <source>
        <dbReference type="PROSITE" id="PS50004"/>
    </source>
</evidence>
<dbReference type="InterPro" id="IPR031468">
    <property type="entry name" value="SMP_LBD"/>
</dbReference>
<dbReference type="GO" id="GO:0008289">
    <property type="term" value="F:lipid binding"/>
    <property type="evidence" value="ECO:0007669"/>
    <property type="project" value="UniProtKB-KW"/>
</dbReference>
<sequence>MWKKFQDWGGSASEALQDLGVALCVFLAAVYGLLVKSLVLLVWAAAALGEILVQKWEAVNASTQRVTADLTELCLSWCEDMMEFIEVVIDATAVLLQNSISPLADLGHSTATHLVPVMVEFRNYLDQRLDLGERYQNLIRDSAGTPVQHWRDGIERLANNAQLLVEKLSTVNHKVLFSVYCAFVFIVWSVLFISENEGIVSGFVFGLINGLGLMRFWAWMITRRIKRREDTISFASALYDTRFREQMKATESGGDDKPPIPLFEGFEKVEWLNKLVRKVWPFLTTLIEDNRPLVRDSLEAFTENYRLGLFQVIGEDEDEQQVRRYIPAGETLTGLYLNDLNLGSAAPRIGGVKLRSMKDNKMVMDVRLQWESKALAVTLGLGTSDGNLKVLLEDLHIKATIRVHLYFVETPPFVSLLVLFIPRKPMPTIQYRLTPDPDALEHLQPIVMPQLEEFIYRSVNDSLHWPNRLVITPTWAAKPTVDVNDLRLKPHGQLHVTILKGENLVNLYAYVLLYIRVKFKVRTKSVENTPNAFWLEEFYLDAEDQESQILTLQLMNESKGKDEVVGTVTYPLAKLDPDKDFELELPVPTPDGDTSRRDVGLLMIILRYHVYTKEEQDAAMVAERKLDEALAAPRAPGSYATAVQLLHG</sequence>
<dbReference type="Gene3D" id="2.60.40.150">
    <property type="entry name" value="C2 domain"/>
    <property type="match status" value="1"/>
</dbReference>
<evidence type="ECO:0000256" key="3">
    <source>
        <dbReference type="ARBA" id="ARBA00023055"/>
    </source>
</evidence>
<feature type="transmembrane region" description="Helical" evidence="6">
    <location>
        <begin position="20"/>
        <end position="46"/>
    </location>
</feature>
<keyword evidence="10" id="KW-1185">Reference proteome</keyword>
<dbReference type="Proteomes" id="UP001605036">
    <property type="component" value="Unassembled WGS sequence"/>
</dbReference>
<dbReference type="GO" id="GO:0006869">
    <property type="term" value="P:lipid transport"/>
    <property type="evidence" value="ECO:0007669"/>
    <property type="project" value="UniProtKB-KW"/>
</dbReference>
<dbReference type="PROSITE" id="PS50004">
    <property type="entry name" value="C2"/>
    <property type="match status" value="1"/>
</dbReference>
<name>A0ABD1Z3V6_9MARC</name>
<evidence type="ECO:0000256" key="2">
    <source>
        <dbReference type="ARBA" id="ARBA00022448"/>
    </source>
</evidence>
<evidence type="ECO:0000313" key="10">
    <source>
        <dbReference type="Proteomes" id="UP001605036"/>
    </source>
</evidence>
<evidence type="ECO:0000313" key="9">
    <source>
        <dbReference type="EMBL" id="KAL2642449.1"/>
    </source>
</evidence>
<gene>
    <name evidence="9" type="ORF">R1flu_010036</name>
</gene>
<proteinExistence type="predicted"/>
<comment type="subcellular location">
    <subcellularLocation>
        <location evidence="1">Membrane</location>
    </subcellularLocation>
</comment>
<evidence type="ECO:0000259" key="8">
    <source>
        <dbReference type="PROSITE" id="PS51847"/>
    </source>
</evidence>
<keyword evidence="6" id="KW-1133">Transmembrane helix</keyword>
<dbReference type="InterPro" id="IPR000008">
    <property type="entry name" value="C2_dom"/>
</dbReference>
<dbReference type="EMBL" id="JBHFFA010000002">
    <property type="protein sequence ID" value="KAL2642449.1"/>
    <property type="molecule type" value="Genomic_DNA"/>
</dbReference>
<keyword evidence="6" id="KW-0812">Transmembrane</keyword>
<reference evidence="9 10" key="1">
    <citation type="submission" date="2024-09" db="EMBL/GenBank/DDBJ databases">
        <title>Chromosome-scale assembly of Riccia fluitans.</title>
        <authorList>
            <person name="Paukszto L."/>
            <person name="Sawicki J."/>
            <person name="Karawczyk K."/>
            <person name="Piernik-Szablinska J."/>
            <person name="Szczecinska M."/>
            <person name="Mazdziarz M."/>
        </authorList>
    </citation>
    <scope>NUCLEOTIDE SEQUENCE [LARGE SCALE GENOMIC DNA]</scope>
    <source>
        <strain evidence="9">Rf_01</strain>
        <tissue evidence="9">Aerial parts of the thallus</tissue>
    </source>
</reference>
<evidence type="ECO:0000256" key="6">
    <source>
        <dbReference type="SAM" id="Phobius"/>
    </source>
</evidence>
<feature type="domain" description="C2" evidence="7">
    <location>
        <begin position="475"/>
        <end position="585"/>
    </location>
</feature>
<protein>
    <recommendedName>
        <fullName evidence="11">C2 domain-containing protein</fullName>
    </recommendedName>
</protein>
<dbReference type="PANTHER" id="PTHR10774:SF190">
    <property type="entry name" value="C2 CALCIUM_LIPID-BINDING ENDONUCLEASE_EXONUCLEASE_PHOSPHATASE-RELATED"/>
    <property type="match status" value="1"/>
</dbReference>
<organism evidence="9 10">
    <name type="scientific">Riccia fluitans</name>
    <dbReference type="NCBI Taxonomy" id="41844"/>
    <lineage>
        <taxon>Eukaryota</taxon>
        <taxon>Viridiplantae</taxon>
        <taxon>Streptophyta</taxon>
        <taxon>Embryophyta</taxon>
        <taxon>Marchantiophyta</taxon>
        <taxon>Marchantiopsida</taxon>
        <taxon>Marchantiidae</taxon>
        <taxon>Marchantiales</taxon>
        <taxon>Ricciaceae</taxon>
        <taxon>Riccia</taxon>
    </lineage>
</organism>
<dbReference type="SUPFAM" id="SSF49562">
    <property type="entry name" value="C2 domain (Calcium/lipid-binding domain, CaLB)"/>
    <property type="match status" value="1"/>
</dbReference>
<comment type="caution">
    <text evidence="9">The sequence shown here is derived from an EMBL/GenBank/DDBJ whole genome shotgun (WGS) entry which is preliminary data.</text>
</comment>
<dbReference type="Pfam" id="PF00168">
    <property type="entry name" value="C2"/>
    <property type="match status" value="1"/>
</dbReference>
<evidence type="ECO:0008006" key="11">
    <source>
        <dbReference type="Google" id="ProtNLM"/>
    </source>
</evidence>
<keyword evidence="4" id="KW-0446">Lipid-binding</keyword>
<keyword evidence="5 6" id="KW-0472">Membrane</keyword>
<evidence type="ECO:0000256" key="1">
    <source>
        <dbReference type="ARBA" id="ARBA00004370"/>
    </source>
</evidence>
<dbReference type="InterPro" id="IPR045050">
    <property type="entry name" value="Synaptotagmin_plant"/>
</dbReference>
<dbReference type="PROSITE" id="PS51847">
    <property type="entry name" value="SMP"/>
    <property type="match status" value="1"/>
</dbReference>
<feature type="domain" description="SMP-LTD" evidence="8">
    <location>
        <begin position="265"/>
        <end position="474"/>
    </location>
</feature>
<feature type="transmembrane region" description="Helical" evidence="6">
    <location>
        <begin position="199"/>
        <end position="218"/>
    </location>
</feature>
<evidence type="ECO:0000256" key="5">
    <source>
        <dbReference type="ARBA" id="ARBA00023136"/>
    </source>
</evidence>
<dbReference type="CDD" id="cd00030">
    <property type="entry name" value="C2"/>
    <property type="match status" value="1"/>
</dbReference>
<evidence type="ECO:0000256" key="4">
    <source>
        <dbReference type="ARBA" id="ARBA00023121"/>
    </source>
</evidence>